<dbReference type="PANTHER" id="PTHR43861">
    <property type="entry name" value="TRANS-ACONITATE 2-METHYLTRANSFERASE-RELATED"/>
    <property type="match status" value="1"/>
</dbReference>
<dbReference type="SUPFAM" id="SSF53335">
    <property type="entry name" value="S-adenosyl-L-methionine-dependent methyltransferases"/>
    <property type="match status" value="1"/>
</dbReference>
<dbReference type="Proteomes" id="UP000319555">
    <property type="component" value="Unassembled WGS sequence"/>
</dbReference>
<dbReference type="Gene3D" id="3.40.50.150">
    <property type="entry name" value="Vaccinia Virus protein VP39"/>
    <property type="match status" value="1"/>
</dbReference>
<dbReference type="EMBL" id="FXTE01000001">
    <property type="protein sequence ID" value="SMO42330.1"/>
    <property type="molecule type" value="Genomic_DNA"/>
</dbReference>
<evidence type="ECO:0000313" key="1">
    <source>
        <dbReference type="EMBL" id="SMO42330.1"/>
    </source>
</evidence>
<reference evidence="1 2" key="1">
    <citation type="submission" date="2017-05" db="EMBL/GenBank/DDBJ databases">
        <authorList>
            <person name="Varghese N."/>
            <person name="Submissions S."/>
        </authorList>
    </citation>
    <scope>NUCLEOTIDE SEQUENCE [LARGE SCALE GENOMIC DNA]</scope>
    <source>
        <strain evidence="1 2">DSM 28009</strain>
    </source>
</reference>
<name>A0A521B6P1_9RHOB</name>
<keyword evidence="2" id="KW-1185">Reference proteome</keyword>
<dbReference type="OrthoDB" id="9807911at2"/>
<dbReference type="RefSeq" id="WP_142633878.1">
    <property type="nucleotide sequence ID" value="NZ_CANLVA010000001.1"/>
</dbReference>
<accession>A0A521B6P1</accession>
<evidence type="ECO:0000313" key="2">
    <source>
        <dbReference type="Proteomes" id="UP000319555"/>
    </source>
</evidence>
<dbReference type="AlphaFoldDB" id="A0A521B6P1"/>
<dbReference type="Pfam" id="PF13489">
    <property type="entry name" value="Methyltransf_23"/>
    <property type="match status" value="1"/>
</dbReference>
<protein>
    <submittedName>
        <fullName evidence="1">Methyltransferase domain-containing protein</fullName>
    </submittedName>
</protein>
<keyword evidence="1" id="KW-0808">Transferase</keyword>
<organism evidence="1 2">
    <name type="scientific">Ruegeria faecimaris</name>
    <dbReference type="NCBI Taxonomy" id="686389"/>
    <lineage>
        <taxon>Bacteria</taxon>
        <taxon>Pseudomonadati</taxon>
        <taxon>Pseudomonadota</taxon>
        <taxon>Alphaproteobacteria</taxon>
        <taxon>Rhodobacterales</taxon>
        <taxon>Roseobacteraceae</taxon>
        <taxon>Ruegeria</taxon>
    </lineage>
</organism>
<proteinExistence type="predicted"/>
<dbReference type="CDD" id="cd02440">
    <property type="entry name" value="AdoMet_MTases"/>
    <property type="match status" value="1"/>
</dbReference>
<dbReference type="PANTHER" id="PTHR43861:SF1">
    <property type="entry name" value="TRANS-ACONITATE 2-METHYLTRANSFERASE"/>
    <property type="match status" value="1"/>
</dbReference>
<gene>
    <name evidence="1" type="ORF">SAMN06265380_101608</name>
</gene>
<dbReference type="InterPro" id="IPR029063">
    <property type="entry name" value="SAM-dependent_MTases_sf"/>
</dbReference>
<dbReference type="GO" id="GO:0032259">
    <property type="term" value="P:methylation"/>
    <property type="evidence" value="ECO:0007669"/>
    <property type="project" value="UniProtKB-KW"/>
</dbReference>
<dbReference type="GO" id="GO:0008168">
    <property type="term" value="F:methyltransferase activity"/>
    <property type="evidence" value="ECO:0007669"/>
    <property type="project" value="UniProtKB-KW"/>
</dbReference>
<sequence>MSDKFLKDVYGLDSPQATKAHYQKWASSYDDEVGSNGYATPGRIARALWSQLPETKTPILDYGCGTGLSGVALNAVGFEVIDGIDPTPQMLEGALTKGVYRNLTSFDITDPNPLQAGAYKVITAIGVIGVGAAPPETLDMLINALPSHGLLAFSYNDHTLEDHCYTVRLSEWLDMGAARLLFREYGPHLPGMDMKSDVYIVEKV</sequence>
<keyword evidence="1" id="KW-0489">Methyltransferase</keyword>